<comment type="caution">
    <text evidence="1">The sequence shown here is derived from an EMBL/GenBank/DDBJ whole genome shotgun (WGS) entry which is preliminary data.</text>
</comment>
<accession>A0ABW5PY27</accession>
<gene>
    <name evidence="1" type="ORF">ACFSUN_05425</name>
</gene>
<dbReference type="EMBL" id="JBHUMX010000013">
    <property type="protein sequence ID" value="MFD2628219.1"/>
    <property type="molecule type" value="Genomic_DNA"/>
</dbReference>
<dbReference type="RefSeq" id="WP_379560908.1">
    <property type="nucleotide sequence ID" value="NZ_JBHUMX010000013.1"/>
</dbReference>
<dbReference type="Proteomes" id="UP001597451">
    <property type="component" value="Unassembled WGS sequence"/>
</dbReference>
<evidence type="ECO:0000313" key="1">
    <source>
        <dbReference type="EMBL" id="MFD2628219.1"/>
    </source>
</evidence>
<organism evidence="1 2">
    <name type="scientific">Oceanobacillus kapialis</name>
    <dbReference type="NCBI Taxonomy" id="481353"/>
    <lineage>
        <taxon>Bacteria</taxon>
        <taxon>Bacillati</taxon>
        <taxon>Bacillota</taxon>
        <taxon>Bacilli</taxon>
        <taxon>Bacillales</taxon>
        <taxon>Bacillaceae</taxon>
        <taxon>Oceanobacillus</taxon>
    </lineage>
</organism>
<keyword evidence="2" id="KW-1185">Reference proteome</keyword>
<evidence type="ECO:0000313" key="2">
    <source>
        <dbReference type="Proteomes" id="UP001597451"/>
    </source>
</evidence>
<protein>
    <submittedName>
        <fullName evidence="1">Uncharacterized protein</fullName>
    </submittedName>
</protein>
<name>A0ABW5PY27_9BACI</name>
<reference evidence="2" key="1">
    <citation type="journal article" date="2019" name="Int. J. Syst. Evol. Microbiol.">
        <title>The Global Catalogue of Microorganisms (GCM) 10K type strain sequencing project: providing services to taxonomists for standard genome sequencing and annotation.</title>
        <authorList>
            <consortium name="The Broad Institute Genomics Platform"/>
            <consortium name="The Broad Institute Genome Sequencing Center for Infectious Disease"/>
            <person name="Wu L."/>
            <person name="Ma J."/>
        </authorList>
    </citation>
    <scope>NUCLEOTIDE SEQUENCE [LARGE SCALE GENOMIC DNA]</scope>
    <source>
        <strain evidence="2">TISTR 1858</strain>
    </source>
</reference>
<proteinExistence type="predicted"/>
<sequence>MTELKNFMYELHRYADQTHTLKDAYEKLSEEEKHKIMEAAPASVRSPEEFFHPVFSWLESVHSKFEVKNEE</sequence>